<reference evidence="1" key="1">
    <citation type="submission" date="2018-05" db="EMBL/GenBank/DDBJ databases">
        <authorList>
            <person name="Lanie J.A."/>
            <person name="Ng W.-L."/>
            <person name="Kazmierczak K.M."/>
            <person name="Andrzejewski T.M."/>
            <person name="Davidsen T.M."/>
            <person name="Wayne K.J."/>
            <person name="Tettelin H."/>
            <person name="Glass J.I."/>
            <person name="Rusch D."/>
            <person name="Podicherti R."/>
            <person name="Tsui H.-C.T."/>
            <person name="Winkler M.E."/>
        </authorList>
    </citation>
    <scope>NUCLEOTIDE SEQUENCE</scope>
</reference>
<dbReference type="InterPro" id="IPR009078">
    <property type="entry name" value="Ferritin-like_SF"/>
</dbReference>
<evidence type="ECO:0000313" key="1">
    <source>
        <dbReference type="EMBL" id="SVC66492.1"/>
    </source>
</evidence>
<dbReference type="InterPro" id="IPR012348">
    <property type="entry name" value="RNR-like"/>
</dbReference>
<protein>
    <recommendedName>
        <fullName evidence="2">Ferritin-like domain-containing protein</fullName>
    </recommendedName>
</protein>
<dbReference type="SUPFAM" id="SSF47240">
    <property type="entry name" value="Ferritin-like"/>
    <property type="match status" value="1"/>
</dbReference>
<proteinExistence type="predicted"/>
<dbReference type="AlphaFoldDB" id="A0A382P3J1"/>
<dbReference type="GO" id="GO:0016491">
    <property type="term" value="F:oxidoreductase activity"/>
    <property type="evidence" value="ECO:0007669"/>
    <property type="project" value="InterPro"/>
</dbReference>
<name>A0A382P3J1_9ZZZZ</name>
<dbReference type="Pfam" id="PF11583">
    <property type="entry name" value="AurF"/>
    <property type="match status" value="1"/>
</dbReference>
<sequence>MKLNQIKEPPREIMSLDVQELSAEKAQYLVESFETPIVGYYNWDYRETENRIKKLYELGKKLNWNASLDIDWSIKFPAHEWFNEPEATPFSDLEEYKSLSDEKKLEMDHSNMAWTASQLLHGEQGALLVSSQLVSCSPTYQAKLYAASQAFDEARHVEVFNRYIKERIGYIYPVNKYLKMLLDKILTDPRWDLKFIGMQIIVEGLALAAFESLRNTVRDPVLKEILRLTKRHEARHVTFGVNFLEDFIPLLNEKEKEERAEFALEACMVMKERLFNLVVPSKFLKIKEEKIREILLENTLMGGFRDILFSNIVPNLKRIGLMTEKIRPKFDRLGLLDYESFPHSGEV</sequence>
<gene>
    <name evidence="1" type="ORF">METZ01_LOCUS319346</name>
</gene>
<feature type="non-terminal residue" evidence="1">
    <location>
        <position position="347"/>
    </location>
</feature>
<dbReference type="CDD" id="cd00657">
    <property type="entry name" value="Ferritin_like"/>
    <property type="match status" value="1"/>
</dbReference>
<evidence type="ECO:0008006" key="2">
    <source>
        <dbReference type="Google" id="ProtNLM"/>
    </source>
</evidence>
<dbReference type="Gene3D" id="1.10.620.20">
    <property type="entry name" value="Ribonucleotide Reductase, subunit A"/>
    <property type="match status" value="1"/>
</dbReference>
<dbReference type="EMBL" id="UINC01103817">
    <property type="protein sequence ID" value="SVC66492.1"/>
    <property type="molecule type" value="Genomic_DNA"/>
</dbReference>
<accession>A0A382P3J1</accession>
<organism evidence="1">
    <name type="scientific">marine metagenome</name>
    <dbReference type="NCBI Taxonomy" id="408172"/>
    <lineage>
        <taxon>unclassified sequences</taxon>
        <taxon>metagenomes</taxon>
        <taxon>ecological metagenomes</taxon>
    </lineage>
</organism>
<dbReference type="InterPro" id="IPR025859">
    <property type="entry name" value="AurF/CmlI"/>
</dbReference>